<protein>
    <submittedName>
        <fullName evidence="3">UDP-N-acetylglucosamine 2-epimerase</fullName>
        <ecNumber evidence="3">5.1.3.14</ecNumber>
    </submittedName>
</protein>
<dbReference type="GO" id="GO:0008761">
    <property type="term" value="F:UDP-N-acetylglucosamine 2-epimerase activity"/>
    <property type="evidence" value="ECO:0007669"/>
    <property type="project" value="UniProtKB-EC"/>
</dbReference>
<dbReference type="AlphaFoldDB" id="K1KWT5"/>
<dbReference type="EMBL" id="AMGM01000047">
    <property type="protein sequence ID" value="EKB48610.1"/>
    <property type="molecule type" value="Genomic_DNA"/>
</dbReference>
<name>K1KWT5_CECL9</name>
<dbReference type="Pfam" id="PF02350">
    <property type="entry name" value="Epimerase_2"/>
    <property type="match status" value="1"/>
</dbReference>
<accession>K1KWT5</accession>
<proteinExistence type="inferred from homology"/>
<dbReference type="PANTHER" id="PTHR43174">
    <property type="entry name" value="UDP-N-ACETYLGLUCOSAMINE 2-EPIMERASE"/>
    <property type="match status" value="1"/>
</dbReference>
<sequence>MIKLFTVIGARPQFIKAAVISRLVRDVYKNQVREVLVHTGQHYDQNMSDIFFEDMDIPRPDFFLSINEKSHGAMTGKILIKLEELMINQKPDLVLVYGDTNSTLAGALAASKLHIPIAHVEAGLRSFWKKMPEEQNRILTDHLADFLFCPTDTAINNLKNESIINNVFNVGDIMLDSFNYYNGMLENKPLKFIQVDKQSDFNLNSLNKFSLLTLHRAENTTSKQTLDSIFENLNKLNTPIIFPVHPRTRDVIKSFGLRIPSSIMCVEPVGYFEMLYLLRSCERVITDSGGLQKEAFFAKKQCFTLRNQTEWVETLHNNCNTLLDPETTFHEIILKNEPFGPFHSYFGSGRTGKDIIDAILKTI</sequence>
<dbReference type="SUPFAM" id="SSF53756">
    <property type="entry name" value="UDP-Glycosyltransferase/glycogen phosphorylase"/>
    <property type="match status" value="1"/>
</dbReference>
<dbReference type="InterPro" id="IPR029767">
    <property type="entry name" value="WecB-like"/>
</dbReference>
<comment type="similarity">
    <text evidence="1">Belongs to the UDP-N-acetylglucosamine 2-epimerase family.</text>
</comment>
<reference evidence="3 4" key="1">
    <citation type="journal article" date="2012" name="J. Bacteriol.">
        <title>Draft Genome Sequence of Cecembia lonarensis Strain LW9T, Isolated from Lonar Lake, a Haloalkaline Lake in India.</title>
        <authorList>
            <person name="Shivaji S."/>
            <person name="Ara S."/>
            <person name="Singh A."/>
            <person name="Pinnaka A.K."/>
        </authorList>
    </citation>
    <scope>NUCLEOTIDE SEQUENCE [LARGE SCALE GENOMIC DNA]</scope>
    <source>
        <strain evidence="3 4">LW9</strain>
    </source>
</reference>
<organism evidence="3 4">
    <name type="scientific">Cecembia lonarensis (strain CCUG 58316 / KCTC 22772 / LW9)</name>
    <dbReference type="NCBI Taxonomy" id="1225176"/>
    <lineage>
        <taxon>Bacteria</taxon>
        <taxon>Pseudomonadati</taxon>
        <taxon>Bacteroidota</taxon>
        <taxon>Cytophagia</taxon>
        <taxon>Cytophagales</taxon>
        <taxon>Cyclobacteriaceae</taxon>
        <taxon>Cecembia</taxon>
    </lineage>
</organism>
<dbReference type="CDD" id="cd03786">
    <property type="entry name" value="GTB_UDP-GlcNAc_2-Epimerase"/>
    <property type="match status" value="1"/>
</dbReference>
<dbReference type="PANTHER" id="PTHR43174:SF1">
    <property type="entry name" value="UDP-N-ACETYLGLUCOSAMINE 2-EPIMERASE"/>
    <property type="match status" value="1"/>
</dbReference>
<dbReference type="RefSeq" id="WP_009185790.1">
    <property type="nucleotide sequence ID" value="NZ_AMGM01000047.1"/>
</dbReference>
<dbReference type="EC" id="5.1.3.14" evidence="3"/>
<dbReference type="Gene3D" id="3.40.50.2000">
    <property type="entry name" value="Glycogen Phosphorylase B"/>
    <property type="match status" value="2"/>
</dbReference>
<dbReference type="Proteomes" id="UP000004478">
    <property type="component" value="Unassembled WGS sequence"/>
</dbReference>
<comment type="caution">
    <text evidence="3">The sequence shown here is derived from an EMBL/GenBank/DDBJ whole genome shotgun (WGS) entry which is preliminary data.</text>
</comment>
<keyword evidence="1 3" id="KW-0413">Isomerase</keyword>
<evidence type="ECO:0000313" key="3">
    <source>
        <dbReference type="EMBL" id="EKB48610.1"/>
    </source>
</evidence>
<evidence type="ECO:0000313" key="4">
    <source>
        <dbReference type="Proteomes" id="UP000004478"/>
    </source>
</evidence>
<gene>
    <name evidence="3" type="primary">mnaA_2</name>
    <name evidence="3" type="ORF">B879_02768</name>
</gene>
<dbReference type="NCBIfam" id="TIGR00236">
    <property type="entry name" value="wecB"/>
    <property type="match status" value="1"/>
</dbReference>
<feature type="domain" description="UDP-N-acetylglucosamine 2-epimerase" evidence="2">
    <location>
        <begin position="30"/>
        <end position="359"/>
    </location>
</feature>
<evidence type="ECO:0000259" key="2">
    <source>
        <dbReference type="Pfam" id="PF02350"/>
    </source>
</evidence>
<dbReference type="PATRIC" id="fig|1225176.3.peg.2950"/>
<keyword evidence="4" id="KW-1185">Reference proteome</keyword>
<evidence type="ECO:0000256" key="1">
    <source>
        <dbReference type="RuleBase" id="RU003513"/>
    </source>
</evidence>
<dbReference type="InterPro" id="IPR003331">
    <property type="entry name" value="UDP_GlcNAc_Epimerase_2_dom"/>
</dbReference>